<dbReference type="Pfam" id="PF13962">
    <property type="entry name" value="PGG"/>
    <property type="match status" value="1"/>
</dbReference>
<evidence type="ECO:0000256" key="1">
    <source>
        <dbReference type="SAM" id="MobiDB-lite"/>
    </source>
</evidence>
<feature type="region of interest" description="Disordered" evidence="1">
    <location>
        <begin position="77"/>
        <end position="126"/>
    </location>
</feature>
<accession>A0A8T0PQ36</accession>
<evidence type="ECO:0000313" key="4">
    <source>
        <dbReference type="EMBL" id="KAG2563780.1"/>
    </source>
</evidence>
<feature type="compositionally biased region" description="Basic residues" evidence="1">
    <location>
        <begin position="106"/>
        <end position="126"/>
    </location>
</feature>
<comment type="caution">
    <text evidence="4">The sequence shown here is derived from an EMBL/GenBank/DDBJ whole genome shotgun (WGS) entry which is preliminary data.</text>
</comment>
<feature type="region of interest" description="Disordered" evidence="1">
    <location>
        <begin position="229"/>
        <end position="279"/>
    </location>
</feature>
<feature type="transmembrane region" description="Helical" evidence="2">
    <location>
        <begin position="131"/>
        <end position="149"/>
    </location>
</feature>
<dbReference type="AlphaFoldDB" id="A0A8T0PQ36"/>
<feature type="domain" description="PGG" evidence="3">
    <location>
        <begin position="165"/>
        <end position="228"/>
    </location>
</feature>
<evidence type="ECO:0000313" key="5">
    <source>
        <dbReference type="Proteomes" id="UP000823388"/>
    </source>
</evidence>
<gene>
    <name evidence="4" type="ORF">PVAP13_8KG337700</name>
</gene>
<keyword evidence="2" id="KW-0472">Membrane</keyword>
<dbReference type="InterPro" id="IPR026961">
    <property type="entry name" value="PGG_dom"/>
</dbReference>
<feature type="compositionally biased region" description="Low complexity" evidence="1">
    <location>
        <begin position="235"/>
        <end position="279"/>
    </location>
</feature>
<name>A0A8T0PQ36_PANVG</name>
<dbReference type="Proteomes" id="UP000823388">
    <property type="component" value="Chromosome 8K"/>
</dbReference>
<feature type="transmembrane region" description="Helical" evidence="2">
    <location>
        <begin position="169"/>
        <end position="188"/>
    </location>
</feature>
<organism evidence="4 5">
    <name type="scientific">Panicum virgatum</name>
    <name type="common">Blackwell switchgrass</name>
    <dbReference type="NCBI Taxonomy" id="38727"/>
    <lineage>
        <taxon>Eukaryota</taxon>
        <taxon>Viridiplantae</taxon>
        <taxon>Streptophyta</taxon>
        <taxon>Embryophyta</taxon>
        <taxon>Tracheophyta</taxon>
        <taxon>Spermatophyta</taxon>
        <taxon>Magnoliopsida</taxon>
        <taxon>Liliopsida</taxon>
        <taxon>Poales</taxon>
        <taxon>Poaceae</taxon>
        <taxon>PACMAD clade</taxon>
        <taxon>Panicoideae</taxon>
        <taxon>Panicodae</taxon>
        <taxon>Paniceae</taxon>
        <taxon>Panicinae</taxon>
        <taxon>Panicum</taxon>
        <taxon>Panicum sect. Hiantes</taxon>
    </lineage>
</organism>
<proteinExistence type="predicted"/>
<protein>
    <recommendedName>
        <fullName evidence="3">PGG domain-containing protein</fullName>
    </recommendedName>
</protein>
<dbReference type="EMBL" id="CM029051">
    <property type="protein sequence ID" value="KAG2563780.1"/>
    <property type="molecule type" value="Genomic_DNA"/>
</dbReference>
<keyword evidence="2" id="KW-0812">Transmembrane</keyword>
<keyword evidence="5" id="KW-1185">Reference proteome</keyword>
<feature type="transmembrane region" description="Helical" evidence="2">
    <location>
        <begin position="20"/>
        <end position="44"/>
    </location>
</feature>
<evidence type="ECO:0000256" key="2">
    <source>
        <dbReference type="SAM" id="Phobius"/>
    </source>
</evidence>
<reference evidence="4" key="1">
    <citation type="submission" date="2020-05" db="EMBL/GenBank/DDBJ databases">
        <title>WGS assembly of Panicum virgatum.</title>
        <authorList>
            <person name="Lovell J.T."/>
            <person name="Jenkins J."/>
            <person name="Shu S."/>
            <person name="Juenger T.E."/>
            <person name="Schmutz J."/>
        </authorList>
    </citation>
    <scope>NUCLEOTIDE SEQUENCE</scope>
    <source>
        <strain evidence="4">AP13</strain>
    </source>
</reference>
<sequence length="306" mass="33189">MDTNNQQSLGSTEYQLKKYLLLLATLVATVTYAAGLLAGGLAVAGRAADRRRLHPPGDQLQALHRLLLLQRHRLRGVAPAQPPPPLPAQGRRQHLPAPHAGGDARRRARPHGGLRRRRQPRQVHHRLRRRLVSGVSLYAVVAFLTYFARHPPGRAAARPPAAGKLGKKHEILLVLAIFAATNAYVAGLNPPGGFWRSTEEGHRAAGDPVLQGAHPRRYKAFFFCNTAASPPPCSPSRSSWTTRSSTSRGRSSNPGSLRSTGSSSRRSWASAAPTPPGAAGTASTAPKFFFYFSLLPPLFFSRRLLC</sequence>
<keyword evidence="2" id="KW-1133">Transmembrane helix</keyword>
<evidence type="ECO:0000259" key="3">
    <source>
        <dbReference type="Pfam" id="PF13962"/>
    </source>
</evidence>